<dbReference type="Pfam" id="PF06439">
    <property type="entry name" value="3keto-disac_hyd"/>
    <property type="match status" value="1"/>
</dbReference>
<proteinExistence type="predicted"/>
<dbReference type="Proteomes" id="UP001237823">
    <property type="component" value="Unassembled WGS sequence"/>
</dbReference>
<keyword evidence="3" id="KW-1185">Reference proteome</keyword>
<protein>
    <submittedName>
        <fullName evidence="2">DUF1080 domain-containing protein</fullName>
    </submittedName>
</protein>
<dbReference type="InterPro" id="IPR010496">
    <property type="entry name" value="AL/BT2_dom"/>
</dbReference>
<gene>
    <name evidence="2" type="ORF">QUG92_07935</name>
</gene>
<dbReference type="EMBL" id="JAUCML010000004">
    <property type="protein sequence ID" value="MDM7885032.1"/>
    <property type="molecule type" value="Genomic_DNA"/>
</dbReference>
<reference evidence="2 3" key="1">
    <citation type="submission" date="2023-06" db="EMBL/GenBank/DDBJ databases">
        <authorList>
            <person name="Feng G."/>
            <person name="Li J."/>
            <person name="Zhu H."/>
        </authorList>
    </citation>
    <scope>NUCLEOTIDE SEQUENCE [LARGE SCALE GENOMIC DNA]</scope>
    <source>
        <strain evidence="2 3">RHCKG23</strain>
    </source>
</reference>
<evidence type="ECO:0000313" key="2">
    <source>
        <dbReference type="EMBL" id="MDM7885032.1"/>
    </source>
</evidence>
<dbReference type="Gene3D" id="2.60.120.560">
    <property type="entry name" value="Exo-inulinase, domain 1"/>
    <property type="match status" value="2"/>
</dbReference>
<dbReference type="RefSeq" id="WP_182046540.1">
    <property type="nucleotide sequence ID" value="NZ_JAUCML010000004.1"/>
</dbReference>
<name>A0ABT7T7U9_9MICO</name>
<evidence type="ECO:0000259" key="1">
    <source>
        <dbReference type="Pfam" id="PF06439"/>
    </source>
</evidence>
<feature type="domain" description="3-keto-alpha-glucoside-1,2-lyase/3-keto-2-hydroxy-glucal hydratase" evidence="1">
    <location>
        <begin position="67"/>
        <end position="237"/>
    </location>
</feature>
<sequence length="436" mass="45140">MTLRPATLLGVLAVAVLALVTGVTTTSGSTQAAYTAALSNRSAASTASDYSRTNLPFRDSFAGGQGAWRTYNGTWTTQTVNGYGTFTETSGSSDGPKAVTGDPGWTDYTMQADVQVNSGTDAGLLVRVTQPATGTNAFTGYSVGLSLTDNTLAISRTNNGTTTPLARSTIAGTLRAGQYYHVVVQAAGCGITAWSSTVGANDWTKVNASESSTDCLTKGAVGLRGNASAAGFRFVTVTAGALSASVASAPYNSTLTTGRFEDGAPARVYGGTWAIDQPEERIRSVTYSGQDGDKQVLNRVWGDMTLTGDVRLMRKPTGGTDAGFNVRVNDPSTGPDSLRAYYVGLSASGMVIGEHKNPGFTGTFVSFGRTVQAEEWWHLTVEAVGCTITATASPSAGGTPVQGKADFGSCSLTTGAVGIREQGLEAQWRNIAVTPR</sequence>
<comment type="caution">
    <text evidence="2">The sequence shown here is derived from an EMBL/GenBank/DDBJ whole genome shotgun (WGS) entry which is preliminary data.</text>
</comment>
<evidence type="ECO:0000313" key="3">
    <source>
        <dbReference type="Proteomes" id="UP001237823"/>
    </source>
</evidence>
<accession>A0ABT7T7U9</accession>
<organism evidence="2 3">
    <name type="scientific">Curtobacterium citri</name>
    <dbReference type="NCBI Taxonomy" id="3055139"/>
    <lineage>
        <taxon>Bacteria</taxon>
        <taxon>Bacillati</taxon>
        <taxon>Actinomycetota</taxon>
        <taxon>Actinomycetes</taxon>
        <taxon>Micrococcales</taxon>
        <taxon>Microbacteriaceae</taxon>
        <taxon>Curtobacterium</taxon>
    </lineage>
</organism>